<dbReference type="InterPro" id="IPR010964">
    <property type="entry name" value="M20A_pepV-rel"/>
</dbReference>
<dbReference type="GO" id="GO:0008270">
    <property type="term" value="F:zinc ion binding"/>
    <property type="evidence" value="ECO:0007669"/>
    <property type="project" value="InterPro"/>
</dbReference>
<dbReference type="Gene3D" id="3.30.70.360">
    <property type="match status" value="2"/>
</dbReference>
<keyword evidence="3" id="KW-0645">Protease</keyword>
<dbReference type="GO" id="GO:0008777">
    <property type="term" value="F:acetylornithine deacetylase activity"/>
    <property type="evidence" value="ECO:0007669"/>
    <property type="project" value="TreeGrafter"/>
</dbReference>
<dbReference type="Proteomes" id="UP000473699">
    <property type="component" value="Unassembled WGS sequence"/>
</dbReference>
<dbReference type="SUPFAM" id="SSF53187">
    <property type="entry name" value="Zn-dependent exopeptidases"/>
    <property type="match status" value="1"/>
</dbReference>
<dbReference type="NCBIfam" id="TIGR01887">
    <property type="entry name" value="dipeptidaselike"/>
    <property type="match status" value="1"/>
</dbReference>
<dbReference type="GO" id="GO:0006508">
    <property type="term" value="P:proteolysis"/>
    <property type="evidence" value="ECO:0007669"/>
    <property type="project" value="UniProtKB-KW"/>
</dbReference>
<dbReference type="EMBL" id="VUNH01000015">
    <property type="protein sequence ID" value="MST56632.1"/>
    <property type="molecule type" value="Genomic_DNA"/>
</dbReference>
<comment type="similarity">
    <text evidence="2">Belongs to the peptidase M20A family.</text>
</comment>
<keyword evidence="4" id="KW-0479">Metal-binding</keyword>
<evidence type="ECO:0000313" key="10">
    <source>
        <dbReference type="Proteomes" id="UP000473699"/>
    </source>
</evidence>
<evidence type="ECO:0000256" key="1">
    <source>
        <dbReference type="ARBA" id="ARBA00001947"/>
    </source>
</evidence>
<dbReference type="GO" id="GO:0006526">
    <property type="term" value="P:L-arginine biosynthetic process"/>
    <property type="evidence" value="ECO:0007669"/>
    <property type="project" value="TreeGrafter"/>
</dbReference>
<dbReference type="GO" id="GO:0008237">
    <property type="term" value="F:metallopeptidase activity"/>
    <property type="evidence" value="ECO:0007669"/>
    <property type="project" value="UniProtKB-KW"/>
</dbReference>
<dbReference type="SUPFAM" id="SSF55031">
    <property type="entry name" value="Bacterial exopeptidase dimerisation domain"/>
    <property type="match status" value="1"/>
</dbReference>
<dbReference type="InterPro" id="IPR002933">
    <property type="entry name" value="Peptidase_M20"/>
</dbReference>
<evidence type="ECO:0000256" key="3">
    <source>
        <dbReference type="ARBA" id="ARBA00022670"/>
    </source>
</evidence>
<comment type="caution">
    <text evidence="9">The sequence shown here is derived from an EMBL/GenBank/DDBJ whole genome shotgun (WGS) entry which is preliminary data.</text>
</comment>
<name>A0A6L5YG59_9BACT</name>
<keyword evidence="10" id="KW-1185">Reference proteome</keyword>
<evidence type="ECO:0000313" key="9">
    <source>
        <dbReference type="EMBL" id="MST56632.1"/>
    </source>
</evidence>
<dbReference type="PANTHER" id="PTHR43808:SF31">
    <property type="entry name" value="N-ACETYL-L-CITRULLINE DEACETYLASE"/>
    <property type="match status" value="1"/>
</dbReference>
<sequence>MNMDKIRAIIDNDKDSLIGTIRELVAVPSVGGEAPQPDAPFGPGPKAALDKFVEIGTRHGFRTWAFENQVGIAELGDESLPEMIAVLAHVDVVPAGEGWSCDPWQGMIKDGLLYGRGVADDKGPAISAMFAMKALREAGVRLKRRVRLIVGTNEELGSRAIDRYVTSGQELPVAGFTPDAEYPLINGEKGSITPKCRAPFASDGGDVQVLSIDAGVASNAVPSRAVAALKVAPAAEARLNRVVEEFAAPRDARLTCEKSANGEYTLTMEGLAFHGSRPQYGSNAAANLVKVLRLLGIGGEQGAFLDTIDALVGDQTRGENLGVMLYDDVSGFTSLCWGLLKSEGDKIMFTLNYRFPVTFERDPVCAKFIETLRGHGFEVQAGSGSHPLYMPEESDLVKKLMKVYRDETGDYESKPMSIGGGTYAKEMPNMLAFGNQFPGENTHIHEVDERWSVEHIIKNTKIMAAAIAALAGVEE</sequence>
<evidence type="ECO:0000256" key="5">
    <source>
        <dbReference type="ARBA" id="ARBA00022801"/>
    </source>
</evidence>
<dbReference type="AlphaFoldDB" id="A0A6L5YG59"/>
<evidence type="ECO:0000256" key="4">
    <source>
        <dbReference type="ARBA" id="ARBA00022723"/>
    </source>
</evidence>
<evidence type="ECO:0000256" key="7">
    <source>
        <dbReference type="ARBA" id="ARBA00022997"/>
    </source>
</evidence>
<reference evidence="9 10" key="1">
    <citation type="submission" date="2019-08" db="EMBL/GenBank/DDBJ databases">
        <title>In-depth cultivation of the pig gut microbiome towards novel bacterial diversity and tailored functional studies.</title>
        <authorList>
            <person name="Wylensek D."/>
            <person name="Hitch T.C.A."/>
            <person name="Clavel T."/>
        </authorList>
    </citation>
    <scope>NUCLEOTIDE SEQUENCE [LARGE SCALE GENOMIC DNA]</scope>
    <source>
        <strain evidence="9 10">SM-530-WT-4B</strain>
    </source>
</reference>
<keyword evidence="7" id="KW-0224">Dipeptidase</keyword>
<dbReference type="Gene3D" id="3.40.630.10">
    <property type="entry name" value="Zn peptidases"/>
    <property type="match status" value="1"/>
</dbReference>
<dbReference type="InterPro" id="IPR036264">
    <property type="entry name" value="Bact_exopeptidase_dim_dom"/>
</dbReference>
<accession>A0A6L5YG59</accession>
<comment type="cofactor">
    <cofactor evidence="1">
        <name>Zn(2+)</name>
        <dbReference type="ChEBI" id="CHEBI:29105"/>
    </cofactor>
</comment>
<proteinExistence type="inferred from homology"/>
<evidence type="ECO:0000256" key="8">
    <source>
        <dbReference type="ARBA" id="ARBA00023049"/>
    </source>
</evidence>
<dbReference type="NCBIfam" id="NF005591">
    <property type="entry name" value="PRK07318.1"/>
    <property type="match status" value="1"/>
</dbReference>
<evidence type="ECO:0000256" key="2">
    <source>
        <dbReference type="ARBA" id="ARBA00006247"/>
    </source>
</evidence>
<gene>
    <name evidence="9" type="primary">pepV</name>
    <name evidence="9" type="ORF">FYJ74_11430</name>
</gene>
<protein>
    <submittedName>
        <fullName evidence="9">Dipeptidase PepV</fullName>
    </submittedName>
</protein>
<keyword evidence="6" id="KW-0862">Zinc</keyword>
<dbReference type="InterPro" id="IPR050072">
    <property type="entry name" value="Peptidase_M20A"/>
</dbReference>
<evidence type="ECO:0000256" key="6">
    <source>
        <dbReference type="ARBA" id="ARBA00022833"/>
    </source>
</evidence>
<dbReference type="RefSeq" id="WP_154529703.1">
    <property type="nucleotide sequence ID" value="NZ_JAXDZJ010000224.1"/>
</dbReference>
<dbReference type="Pfam" id="PF01546">
    <property type="entry name" value="Peptidase_M20"/>
    <property type="match status" value="1"/>
</dbReference>
<dbReference type="GO" id="GO:0016805">
    <property type="term" value="F:dipeptidase activity"/>
    <property type="evidence" value="ECO:0007669"/>
    <property type="project" value="UniProtKB-KW"/>
</dbReference>
<keyword evidence="8" id="KW-0482">Metalloprotease</keyword>
<dbReference type="PANTHER" id="PTHR43808">
    <property type="entry name" value="ACETYLORNITHINE DEACETYLASE"/>
    <property type="match status" value="1"/>
</dbReference>
<keyword evidence="5" id="KW-0378">Hydrolase</keyword>
<organism evidence="9 10">
    <name type="scientific">Pyramidobacter porci</name>
    <dbReference type="NCBI Taxonomy" id="2605789"/>
    <lineage>
        <taxon>Bacteria</taxon>
        <taxon>Thermotogati</taxon>
        <taxon>Synergistota</taxon>
        <taxon>Synergistia</taxon>
        <taxon>Synergistales</taxon>
        <taxon>Dethiosulfovibrionaceae</taxon>
        <taxon>Pyramidobacter</taxon>
    </lineage>
</organism>